<dbReference type="PROSITE" id="PS00716">
    <property type="entry name" value="SIGMA70_2"/>
    <property type="match status" value="1"/>
</dbReference>
<dbReference type="EMBL" id="CP029191">
    <property type="protein sequence ID" value="QES42851.1"/>
    <property type="molecule type" value="Genomic_DNA"/>
</dbReference>
<gene>
    <name evidence="3" type="ORF">DEJ49_19295</name>
</gene>
<dbReference type="InterPro" id="IPR010982">
    <property type="entry name" value="Lambda_DNA-bd_dom_sf"/>
</dbReference>
<dbReference type="Gene3D" id="1.10.260.40">
    <property type="entry name" value="lambda repressor-like DNA-binding domains"/>
    <property type="match status" value="1"/>
</dbReference>
<dbReference type="InterPro" id="IPR000943">
    <property type="entry name" value="RNA_pol_sigma70"/>
</dbReference>
<proteinExistence type="predicted"/>
<dbReference type="Pfam" id="PF01381">
    <property type="entry name" value="HTH_3"/>
    <property type="match status" value="1"/>
</dbReference>
<protein>
    <submittedName>
        <fullName evidence="3">Transcriptional regulator</fullName>
    </submittedName>
</protein>
<feature type="domain" description="HTH cro/C1-type" evidence="2">
    <location>
        <begin position="46"/>
        <end position="99"/>
    </location>
</feature>
<dbReference type="SUPFAM" id="SSF47413">
    <property type="entry name" value="lambda repressor-like DNA-binding domains"/>
    <property type="match status" value="1"/>
</dbReference>
<evidence type="ECO:0000313" key="3">
    <source>
        <dbReference type="EMBL" id="QES42851.1"/>
    </source>
</evidence>
<dbReference type="Proteomes" id="UP000324015">
    <property type="component" value="Chromosome"/>
</dbReference>
<dbReference type="AlphaFoldDB" id="A0A5P2CNZ4"/>
<dbReference type="GO" id="GO:0003700">
    <property type="term" value="F:DNA-binding transcription factor activity"/>
    <property type="evidence" value="ECO:0007669"/>
    <property type="project" value="InterPro"/>
</dbReference>
<dbReference type="GO" id="GO:0003677">
    <property type="term" value="F:DNA binding"/>
    <property type="evidence" value="ECO:0007669"/>
    <property type="project" value="InterPro"/>
</dbReference>
<accession>A0A5P2CNZ4</accession>
<evidence type="ECO:0000259" key="2">
    <source>
        <dbReference type="PROSITE" id="PS50943"/>
    </source>
</evidence>
<dbReference type="GO" id="GO:0006352">
    <property type="term" value="P:DNA-templated transcription initiation"/>
    <property type="evidence" value="ECO:0007669"/>
    <property type="project" value="InterPro"/>
</dbReference>
<feature type="region of interest" description="Disordered" evidence="1">
    <location>
        <begin position="1"/>
        <end position="37"/>
    </location>
</feature>
<name>A0A5P2CNZ4_STRVZ</name>
<reference evidence="3 4" key="1">
    <citation type="submission" date="2018-05" db="EMBL/GenBank/DDBJ databases">
        <title>Streptomyces venezuelae.</title>
        <authorList>
            <person name="Kim W."/>
            <person name="Lee N."/>
            <person name="Cho B.-K."/>
        </authorList>
    </citation>
    <scope>NUCLEOTIDE SEQUENCE [LARGE SCALE GENOMIC DNA]</scope>
    <source>
        <strain evidence="3 4">ATCC 14585</strain>
    </source>
</reference>
<organism evidence="3 4">
    <name type="scientific">Streptomyces venezuelae</name>
    <dbReference type="NCBI Taxonomy" id="54571"/>
    <lineage>
        <taxon>Bacteria</taxon>
        <taxon>Bacillati</taxon>
        <taxon>Actinomycetota</taxon>
        <taxon>Actinomycetes</taxon>
        <taxon>Kitasatosporales</taxon>
        <taxon>Streptomycetaceae</taxon>
        <taxon>Streptomyces</taxon>
    </lineage>
</organism>
<dbReference type="InterPro" id="IPR001387">
    <property type="entry name" value="Cro/C1-type_HTH"/>
</dbReference>
<dbReference type="CDD" id="cd00093">
    <property type="entry name" value="HTH_XRE"/>
    <property type="match status" value="1"/>
</dbReference>
<evidence type="ECO:0000313" key="4">
    <source>
        <dbReference type="Proteomes" id="UP000324015"/>
    </source>
</evidence>
<dbReference type="SMART" id="SM00530">
    <property type="entry name" value="HTH_XRE"/>
    <property type="match status" value="1"/>
</dbReference>
<evidence type="ECO:0000256" key="1">
    <source>
        <dbReference type="SAM" id="MobiDB-lite"/>
    </source>
</evidence>
<dbReference type="PROSITE" id="PS50943">
    <property type="entry name" value="HTH_CROC1"/>
    <property type="match status" value="1"/>
</dbReference>
<sequence length="110" mass="12263">MGEYSSWAEVKRRMRESAPDVSDAEWERRKQTARTATEAHVLGHHLREIREEQNLTQADVAKAVGISQARVSQVERGEIHNLETMRSYAAALGARLTVSIEYGDRVGGAA</sequence>
<feature type="compositionally biased region" description="Basic and acidic residues" evidence="1">
    <location>
        <begin position="9"/>
        <end position="18"/>
    </location>
</feature>
<dbReference type="RefSeq" id="WP_150185272.1">
    <property type="nucleotide sequence ID" value="NZ_CP029191.1"/>
</dbReference>